<keyword evidence="2" id="KW-1133">Transmembrane helix</keyword>
<name>A0ABT1PUJ4_9ACTN</name>
<dbReference type="RefSeq" id="WP_255920232.1">
    <property type="nucleotide sequence ID" value="NZ_JANFNG010000007.1"/>
</dbReference>
<evidence type="ECO:0000256" key="2">
    <source>
        <dbReference type="SAM" id="Phobius"/>
    </source>
</evidence>
<feature type="region of interest" description="Disordered" evidence="1">
    <location>
        <begin position="1"/>
        <end position="22"/>
    </location>
</feature>
<keyword evidence="2" id="KW-0812">Transmembrane</keyword>
<accession>A0ABT1PUJ4</accession>
<evidence type="ECO:0000313" key="4">
    <source>
        <dbReference type="Proteomes" id="UP001057702"/>
    </source>
</evidence>
<evidence type="ECO:0000256" key="1">
    <source>
        <dbReference type="SAM" id="MobiDB-lite"/>
    </source>
</evidence>
<protein>
    <submittedName>
        <fullName evidence="3">Uncharacterized protein</fullName>
    </submittedName>
</protein>
<keyword evidence="2" id="KW-0472">Membrane</keyword>
<organism evidence="3 4">
    <name type="scientific">Streptomyces humicola</name>
    <dbReference type="NCBI Taxonomy" id="2953240"/>
    <lineage>
        <taxon>Bacteria</taxon>
        <taxon>Bacillati</taxon>
        <taxon>Actinomycetota</taxon>
        <taxon>Actinomycetes</taxon>
        <taxon>Kitasatosporales</taxon>
        <taxon>Streptomycetaceae</taxon>
        <taxon>Streptomyces</taxon>
    </lineage>
</organism>
<sequence length="84" mass="9005">MAKHDARREGKPRTEVPDEGLEVPADYAMWPGASTPAESSFSELSGPEREPLRRGWGPGPVLAWVVIALLILGLAAWAIAQLTG</sequence>
<reference evidence="3" key="1">
    <citation type="submission" date="2022-06" db="EMBL/GenBank/DDBJ databases">
        <title>Draft genome sequence of Streptomyces sp. RB6PN25 isolated from peat swamp forest in Thailand.</title>
        <authorList>
            <person name="Duangmal K."/>
            <person name="Klaysubun C."/>
        </authorList>
    </citation>
    <scope>NUCLEOTIDE SEQUENCE</scope>
    <source>
        <strain evidence="3">RB6PN25</strain>
    </source>
</reference>
<gene>
    <name evidence="3" type="ORF">NGB36_12130</name>
</gene>
<feature type="transmembrane region" description="Helical" evidence="2">
    <location>
        <begin position="61"/>
        <end position="80"/>
    </location>
</feature>
<proteinExistence type="predicted"/>
<dbReference type="Proteomes" id="UP001057702">
    <property type="component" value="Unassembled WGS sequence"/>
</dbReference>
<evidence type="ECO:0000313" key="3">
    <source>
        <dbReference type="EMBL" id="MCQ4081327.1"/>
    </source>
</evidence>
<keyword evidence="4" id="KW-1185">Reference proteome</keyword>
<comment type="caution">
    <text evidence="3">The sequence shown here is derived from an EMBL/GenBank/DDBJ whole genome shotgun (WGS) entry which is preliminary data.</text>
</comment>
<feature type="compositionally biased region" description="Basic and acidic residues" evidence="1">
    <location>
        <begin position="1"/>
        <end position="16"/>
    </location>
</feature>
<dbReference type="EMBL" id="JANFNG010000007">
    <property type="protein sequence ID" value="MCQ4081327.1"/>
    <property type="molecule type" value="Genomic_DNA"/>
</dbReference>